<organism evidence="1 2">
    <name type="scientific">Bauhinia variegata</name>
    <name type="common">Purple orchid tree</name>
    <name type="synonym">Phanera variegata</name>
    <dbReference type="NCBI Taxonomy" id="167791"/>
    <lineage>
        <taxon>Eukaryota</taxon>
        <taxon>Viridiplantae</taxon>
        <taxon>Streptophyta</taxon>
        <taxon>Embryophyta</taxon>
        <taxon>Tracheophyta</taxon>
        <taxon>Spermatophyta</taxon>
        <taxon>Magnoliopsida</taxon>
        <taxon>eudicotyledons</taxon>
        <taxon>Gunneridae</taxon>
        <taxon>Pentapetalae</taxon>
        <taxon>rosids</taxon>
        <taxon>fabids</taxon>
        <taxon>Fabales</taxon>
        <taxon>Fabaceae</taxon>
        <taxon>Cercidoideae</taxon>
        <taxon>Cercideae</taxon>
        <taxon>Bauhiniinae</taxon>
        <taxon>Bauhinia</taxon>
    </lineage>
</organism>
<evidence type="ECO:0000313" key="2">
    <source>
        <dbReference type="Proteomes" id="UP000828941"/>
    </source>
</evidence>
<gene>
    <name evidence="1" type="ORF">L6164_009938</name>
</gene>
<comment type="caution">
    <text evidence="1">The sequence shown here is derived from an EMBL/GenBank/DDBJ whole genome shotgun (WGS) entry which is preliminary data.</text>
</comment>
<evidence type="ECO:0000313" key="1">
    <source>
        <dbReference type="EMBL" id="KAI4349338.1"/>
    </source>
</evidence>
<dbReference type="EMBL" id="CM039429">
    <property type="protein sequence ID" value="KAI4349338.1"/>
    <property type="molecule type" value="Genomic_DNA"/>
</dbReference>
<name>A0ACB9PLL2_BAUVA</name>
<accession>A0ACB9PLL2</accession>
<dbReference type="Proteomes" id="UP000828941">
    <property type="component" value="Chromosome 4"/>
</dbReference>
<sequence length="309" mass="32809">MQGADGSVGAFSGDSKISTVSKDHNLVLSSEDSSCPDESDLELGLGLSLSRPCAKSHPTSTAQYARILTAEDFPSAVSSTSGSSTSSSSSSSTPSSWSRANVTAGAKRTADSSVANNGPSQVVGWPPVGAYRMNSFNNHGKSPATEAFNSMIEKTKSNNAAVRNNTDNGSDKNISAKDKGHPRSSLFVKVNMDGVAIGRKVDLSAHSSYDSLTRTLEDMFGESTTGVSCNRSNGEDPGVKVGAERQSKMLDGSSKFVLTYEDKEGDWMLVGDVPWRMFVSSVKRLRIMRTSDANGLAPRLEEKNSRQKS</sequence>
<reference evidence="1 2" key="1">
    <citation type="journal article" date="2022" name="DNA Res.">
        <title>Chromosomal-level genome assembly of the orchid tree Bauhinia variegata (Leguminosae; Cercidoideae) supports the allotetraploid origin hypothesis of Bauhinia.</title>
        <authorList>
            <person name="Zhong Y."/>
            <person name="Chen Y."/>
            <person name="Zheng D."/>
            <person name="Pang J."/>
            <person name="Liu Y."/>
            <person name="Luo S."/>
            <person name="Meng S."/>
            <person name="Qian L."/>
            <person name="Wei D."/>
            <person name="Dai S."/>
            <person name="Zhou R."/>
        </authorList>
    </citation>
    <scope>NUCLEOTIDE SEQUENCE [LARGE SCALE GENOMIC DNA]</scope>
    <source>
        <strain evidence="1">BV-YZ2020</strain>
    </source>
</reference>
<keyword evidence="2" id="KW-1185">Reference proteome</keyword>
<proteinExistence type="predicted"/>
<protein>
    <submittedName>
        <fullName evidence="1">Uncharacterized protein</fullName>
    </submittedName>
</protein>